<sequence>MLPLSKKLFGATDEGKLRKFRVCWAFHMELRIPLFTGNDRFGRPATIIKNAAVVEQAVRGNRRRKTKEIS</sequence>
<name>A0A8X6TXW9_NEPPI</name>
<evidence type="ECO:0000313" key="1">
    <source>
        <dbReference type="EMBL" id="GFT68896.1"/>
    </source>
</evidence>
<dbReference type="EMBL" id="BMAW01020587">
    <property type="protein sequence ID" value="GFT68896.1"/>
    <property type="molecule type" value="Genomic_DNA"/>
</dbReference>
<gene>
    <name evidence="1" type="ORF">NPIL_455441</name>
</gene>
<accession>A0A8X6TXW9</accession>
<feature type="non-terminal residue" evidence="1">
    <location>
        <position position="70"/>
    </location>
</feature>
<reference evidence="1" key="1">
    <citation type="submission" date="2020-08" db="EMBL/GenBank/DDBJ databases">
        <title>Multicomponent nature underlies the extraordinary mechanical properties of spider dragline silk.</title>
        <authorList>
            <person name="Kono N."/>
            <person name="Nakamura H."/>
            <person name="Mori M."/>
            <person name="Yoshida Y."/>
            <person name="Ohtoshi R."/>
            <person name="Malay A.D."/>
            <person name="Moran D.A.P."/>
            <person name="Tomita M."/>
            <person name="Numata K."/>
            <person name="Arakawa K."/>
        </authorList>
    </citation>
    <scope>NUCLEOTIDE SEQUENCE</scope>
</reference>
<dbReference type="AlphaFoldDB" id="A0A8X6TXW9"/>
<comment type="caution">
    <text evidence="1">The sequence shown here is derived from an EMBL/GenBank/DDBJ whole genome shotgun (WGS) entry which is preliminary data.</text>
</comment>
<evidence type="ECO:0000313" key="2">
    <source>
        <dbReference type="Proteomes" id="UP000887013"/>
    </source>
</evidence>
<organism evidence="1 2">
    <name type="scientific">Nephila pilipes</name>
    <name type="common">Giant wood spider</name>
    <name type="synonym">Nephila maculata</name>
    <dbReference type="NCBI Taxonomy" id="299642"/>
    <lineage>
        <taxon>Eukaryota</taxon>
        <taxon>Metazoa</taxon>
        <taxon>Ecdysozoa</taxon>
        <taxon>Arthropoda</taxon>
        <taxon>Chelicerata</taxon>
        <taxon>Arachnida</taxon>
        <taxon>Araneae</taxon>
        <taxon>Araneomorphae</taxon>
        <taxon>Entelegynae</taxon>
        <taxon>Araneoidea</taxon>
        <taxon>Nephilidae</taxon>
        <taxon>Nephila</taxon>
    </lineage>
</organism>
<protein>
    <submittedName>
        <fullName evidence="1">Uncharacterized protein</fullName>
    </submittedName>
</protein>
<dbReference type="Proteomes" id="UP000887013">
    <property type="component" value="Unassembled WGS sequence"/>
</dbReference>
<keyword evidence="2" id="KW-1185">Reference proteome</keyword>
<proteinExistence type="predicted"/>